<feature type="compositionally biased region" description="Low complexity" evidence="1">
    <location>
        <begin position="310"/>
        <end position="325"/>
    </location>
</feature>
<reference evidence="2" key="1">
    <citation type="submission" date="2023-04" db="EMBL/GenBank/DDBJ databases">
        <title>Black Yeasts Isolated from many extreme environments.</title>
        <authorList>
            <person name="Coleine C."/>
            <person name="Stajich J.E."/>
            <person name="Selbmann L."/>
        </authorList>
    </citation>
    <scope>NUCLEOTIDE SEQUENCE</scope>
    <source>
        <strain evidence="2">CCFEE 5312</strain>
    </source>
</reference>
<dbReference type="Proteomes" id="UP001271007">
    <property type="component" value="Unassembled WGS sequence"/>
</dbReference>
<dbReference type="EMBL" id="JAWDJX010000042">
    <property type="protein sequence ID" value="KAK3049166.1"/>
    <property type="molecule type" value="Genomic_DNA"/>
</dbReference>
<feature type="region of interest" description="Disordered" evidence="1">
    <location>
        <begin position="244"/>
        <end position="326"/>
    </location>
</feature>
<evidence type="ECO:0000313" key="2">
    <source>
        <dbReference type="EMBL" id="KAK3049166.1"/>
    </source>
</evidence>
<keyword evidence="3" id="KW-1185">Reference proteome</keyword>
<dbReference type="AlphaFoldDB" id="A0AAJ0G5L5"/>
<evidence type="ECO:0000256" key="1">
    <source>
        <dbReference type="SAM" id="MobiDB-lite"/>
    </source>
</evidence>
<evidence type="ECO:0000313" key="3">
    <source>
        <dbReference type="Proteomes" id="UP001271007"/>
    </source>
</evidence>
<name>A0AAJ0G5L5_9PEZI</name>
<proteinExistence type="predicted"/>
<accession>A0AAJ0G5L5</accession>
<protein>
    <submittedName>
        <fullName evidence="2">Uncharacterized protein</fullName>
    </submittedName>
</protein>
<feature type="compositionally biased region" description="Polar residues" evidence="1">
    <location>
        <begin position="206"/>
        <end position="215"/>
    </location>
</feature>
<gene>
    <name evidence="2" type="ORF">LTR09_009585</name>
</gene>
<organism evidence="2 3">
    <name type="scientific">Extremus antarcticus</name>
    <dbReference type="NCBI Taxonomy" id="702011"/>
    <lineage>
        <taxon>Eukaryota</taxon>
        <taxon>Fungi</taxon>
        <taxon>Dikarya</taxon>
        <taxon>Ascomycota</taxon>
        <taxon>Pezizomycotina</taxon>
        <taxon>Dothideomycetes</taxon>
        <taxon>Dothideomycetidae</taxon>
        <taxon>Mycosphaerellales</taxon>
        <taxon>Extremaceae</taxon>
        <taxon>Extremus</taxon>
    </lineage>
</organism>
<feature type="compositionally biased region" description="Low complexity" evidence="1">
    <location>
        <begin position="276"/>
        <end position="301"/>
    </location>
</feature>
<sequence>MENPYFNPFPDLSNQSQFDKYLTEGKLLEVAKDGIEILLPDSPQAAIGTQDLKQRTCIVILGTGAIIMAHVSPLPDDVEFWADQSEENALKFLRESRDHFRVYLNRITDLVNQFPAHFGRSTPAFGFFSRDTQVRAPENASTQIKEHLMLMGCKVQRFIYKESNQRPVGVAKGECVAIAGINGERPRLYLEDEQISPNPRDVGRTTLPSSATMPPTQAPPPLANAQVRGSQRLSLSDFVVQPPTFALQRPTPPPGQSPTSEEDITKRGRTQNTTLPPSSSSSHQRGSSVPPSSLSSQQPSRSTPPPPPAQAQQTQPPAAPHEPTTLLPGVITMPQAYWTFSAAQQRWDRVVSGTGPLPRSQWTKTSMKAWVFCTDDRAWKMYDFDEKVWV</sequence>
<comment type="caution">
    <text evidence="2">The sequence shown here is derived from an EMBL/GenBank/DDBJ whole genome shotgun (WGS) entry which is preliminary data.</text>
</comment>
<feature type="region of interest" description="Disordered" evidence="1">
    <location>
        <begin position="189"/>
        <end position="230"/>
    </location>
</feature>